<dbReference type="AlphaFoldDB" id="A0AAN8J4Q0"/>
<name>A0AAN8J4Q0_PATCE</name>
<organism evidence="1 2">
    <name type="scientific">Patella caerulea</name>
    <name type="common">Rayed Mediterranean limpet</name>
    <dbReference type="NCBI Taxonomy" id="87958"/>
    <lineage>
        <taxon>Eukaryota</taxon>
        <taxon>Metazoa</taxon>
        <taxon>Spiralia</taxon>
        <taxon>Lophotrochozoa</taxon>
        <taxon>Mollusca</taxon>
        <taxon>Gastropoda</taxon>
        <taxon>Patellogastropoda</taxon>
        <taxon>Patelloidea</taxon>
        <taxon>Patellidae</taxon>
        <taxon>Patella</taxon>
    </lineage>
</organism>
<gene>
    <name evidence="1" type="ORF">SNE40_020558</name>
</gene>
<proteinExistence type="predicted"/>
<evidence type="ECO:0000313" key="1">
    <source>
        <dbReference type="EMBL" id="KAK6169518.1"/>
    </source>
</evidence>
<sequence>MFESCRSNNQPGNVVLDESKAIVDTPIITTAHASSDHVVTAHTSVGALTASCCDNGLQKAPVVKEAILADSDKIRDINTVISCDLNVMSADVHCEVAMGDDDECDEDVFDCDFEDCSDVNEVADVHSGSVTGDNLATVQKGTREKKINRRKSTEN</sequence>
<protein>
    <submittedName>
        <fullName evidence="1">Uncharacterized protein</fullName>
    </submittedName>
</protein>
<keyword evidence="2" id="KW-1185">Reference proteome</keyword>
<accession>A0AAN8J4Q0</accession>
<dbReference type="EMBL" id="JAZGQO010000015">
    <property type="protein sequence ID" value="KAK6169518.1"/>
    <property type="molecule type" value="Genomic_DNA"/>
</dbReference>
<evidence type="ECO:0000313" key="2">
    <source>
        <dbReference type="Proteomes" id="UP001347796"/>
    </source>
</evidence>
<dbReference type="Proteomes" id="UP001347796">
    <property type="component" value="Unassembled WGS sequence"/>
</dbReference>
<comment type="caution">
    <text evidence="1">The sequence shown here is derived from an EMBL/GenBank/DDBJ whole genome shotgun (WGS) entry which is preliminary data.</text>
</comment>
<reference evidence="1 2" key="1">
    <citation type="submission" date="2024-01" db="EMBL/GenBank/DDBJ databases">
        <title>The genome of the rayed Mediterranean limpet Patella caerulea (Linnaeus, 1758).</title>
        <authorList>
            <person name="Anh-Thu Weber A."/>
            <person name="Halstead-Nussloch G."/>
        </authorList>
    </citation>
    <scope>NUCLEOTIDE SEQUENCE [LARGE SCALE GENOMIC DNA]</scope>
    <source>
        <strain evidence="1">AATW-2023a</strain>
        <tissue evidence="1">Whole specimen</tissue>
    </source>
</reference>